<protein>
    <submittedName>
        <fullName evidence="3">Cellular morphogenesis-related protein</fullName>
    </submittedName>
</protein>
<dbReference type="AlphaFoldDB" id="A0A9P3PDM6"/>
<proteinExistence type="inferred from homology"/>
<feature type="compositionally biased region" description="Polar residues" evidence="2">
    <location>
        <begin position="920"/>
        <end position="937"/>
    </location>
</feature>
<evidence type="ECO:0000256" key="2">
    <source>
        <dbReference type="SAM" id="MobiDB-lite"/>
    </source>
</evidence>
<evidence type="ECO:0000313" key="3">
    <source>
        <dbReference type="EMBL" id="GLB33952.1"/>
    </source>
</evidence>
<dbReference type="Pfam" id="PF21072">
    <property type="entry name" value="EFR3"/>
    <property type="match status" value="1"/>
</dbReference>
<keyword evidence="4" id="KW-1185">Reference proteome</keyword>
<dbReference type="InterPro" id="IPR049150">
    <property type="entry name" value="EFR3_HEAT-like_rpt"/>
</dbReference>
<sequence length="990" mass="107235">MHHLFTPNHVQLLNSCYPPASVLLAAGSTCSPNAQELSRLTYYASNHPGKLTKLGAELEKRLRNEARKARAGNIRARAHLLVTLSIFRALAIECRRDIALLSPPLVACIDITLTALPMDLEVVARAASVFTAWTTYTDGHLIGTDNTLTNDYLSALRWFSELSCSKAADHETRYRTRLIGFAALTGALNSEALYNDSTQFNAQVATIMRPILITLFETETEVLNVQAAAVKGPPSSPYLAEFRTRPTVERRAASIHAHIDGENGPSLADVSNASLHALFSLVSHANSAQLGIIMHSSFDSLEEIQAWDNLYHCCWLAERMAEWSQYQYRYAVPTWLVERLCRSHETAPSAKYHIALADMATSIFNSPTPLINLSTSDIAHNLITVLLRRTESEADDPLLPALIACISSLGRHVYYSDQILDLAGELINRLTAVEVQGVLSRGRALSAKSRTTALRCLLGALVGLIRTANKSKGVDDSDIPKHGADATPAETFKKEVVAANGRVSRRTSVPPDIWQWTTSLICNQEYVVRADYVDALIFYLSEEMPKDGDTIGDSRSSRNLAQGPTSRVAKLNNLLHAGNHGTKFLHVTHAYLYILATSSTLDLTSSNSTSPSHATPGGSPRLSVGPASPEQDEDKESASQSQLDGRRSLSTSHSPRARKVIAVQQLLEQTPSGLSSSTSACLADYTLILDVLTAIHEELPVRGLLTGVPMLLALDAAASNIQDPGDAVTVQRANATKEIIAKIWLVLGGVWNAPDLVQLAETALASGPACLPAVQRSNLTVHLAPRYPIDFQPGLPTTRWSGVNVEAALAVITSTSSVHEATGMDKEALLRRLSARWTPEMALKEAVEQSSSYENTVRGDGLAPLLKISPALMHIENISQQSLARSTRGVGVADLRGALEGRSSMSNPALARPASISTLEHAPSTTEAGNLRLTQTRSRGRNKKRSTPNGPGEVRDVLNRLGIGKQNGSLLKASFPPFQKSEQRSPPYKS</sequence>
<comment type="caution">
    <text evidence="3">The sequence shown here is derived from an EMBL/GenBank/DDBJ whole genome shotgun (WGS) entry which is preliminary data.</text>
</comment>
<dbReference type="GO" id="GO:0072659">
    <property type="term" value="P:protein localization to plasma membrane"/>
    <property type="evidence" value="ECO:0007669"/>
    <property type="project" value="InterPro"/>
</dbReference>
<evidence type="ECO:0000256" key="1">
    <source>
        <dbReference type="ARBA" id="ARBA00010216"/>
    </source>
</evidence>
<reference evidence="3" key="1">
    <citation type="submission" date="2022-07" db="EMBL/GenBank/DDBJ databases">
        <title>The genome of Lyophyllum shimeji provides insight into the initial evolution of ectomycorrhizal fungal genome.</title>
        <authorList>
            <person name="Kobayashi Y."/>
            <person name="Shibata T."/>
            <person name="Hirakawa H."/>
            <person name="Shigenobu S."/>
            <person name="Nishiyama T."/>
            <person name="Yamada A."/>
            <person name="Hasebe M."/>
            <person name="Kawaguchi M."/>
        </authorList>
    </citation>
    <scope>NUCLEOTIDE SEQUENCE</scope>
    <source>
        <strain evidence="3">AT787</strain>
    </source>
</reference>
<organism evidence="3 4">
    <name type="scientific">Lyophyllum shimeji</name>
    <name type="common">Hon-shimeji</name>
    <name type="synonym">Tricholoma shimeji</name>
    <dbReference type="NCBI Taxonomy" id="47721"/>
    <lineage>
        <taxon>Eukaryota</taxon>
        <taxon>Fungi</taxon>
        <taxon>Dikarya</taxon>
        <taxon>Basidiomycota</taxon>
        <taxon>Agaricomycotina</taxon>
        <taxon>Agaricomycetes</taxon>
        <taxon>Agaricomycetidae</taxon>
        <taxon>Agaricales</taxon>
        <taxon>Tricholomatineae</taxon>
        <taxon>Lyophyllaceae</taxon>
        <taxon>Lyophyllum</taxon>
    </lineage>
</organism>
<dbReference type="Proteomes" id="UP001063166">
    <property type="component" value="Unassembled WGS sequence"/>
</dbReference>
<dbReference type="InterPro" id="IPR039786">
    <property type="entry name" value="EFR3"/>
</dbReference>
<dbReference type="EMBL" id="BRPK01000001">
    <property type="protein sequence ID" value="GLB33952.1"/>
    <property type="molecule type" value="Genomic_DNA"/>
</dbReference>
<accession>A0A9P3PDM6</accession>
<dbReference type="PANTHER" id="PTHR47766:SF1">
    <property type="entry name" value="PROTEIN EFR3"/>
    <property type="match status" value="1"/>
</dbReference>
<comment type="similarity">
    <text evidence="1">Belongs to the EFR3 family.</text>
</comment>
<gene>
    <name evidence="3" type="primary">EFR3</name>
    <name evidence="3" type="ORF">LshimejAT787_0108360</name>
</gene>
<feature type="compositionally biased region" description="Polar residues" evidence="2">
    <location>
        <begin position="638"/>
        <end position="654"/>
    </location>
</feature>
<name>A0A9P3PDM6_LYOSH</name>
<dbReference type="PANTHER" id="PTHR47766">
    <property type="entry name" value="PROTEIN EFR3"/>
    <property type="match status" value="1"/>
</dbReference>
<evidence type="ECO:0000313" key="4">
    <source>
        <dbReference type="Proteomes" id="UP001063166"/>
    </source>
</evidence>
<dbReference type="OrthoDB" id="274691at2759"/>
<feature type="region of interest" description="Disordered" evidence="2">
    <location>
        <begin position="604"/>
        <end position="654"/>
    </location>
</feature>
<feature type="region of interest" description="Disordered" evidence="2">
    <location>
        <begin position="920"/>
        <end position="990"/>
    </location>
</feature>